<evidence type="ECO:0000313" key="3">
    <source>
        <dbReference type="Proteomes" id="UP000665043"/>
    </source>
</evidence>
<accession>A0ABX7VUP2</accession>
<dbReference type="SUPFAM" id="SSF47413">
    <property type="entry name" value="lambda repressor-like DNA-binding domains"/>
    <property type="match status" value="1"/>
</dbReference>
<dbReference type="InterPro" id="IPR001387">
    <property type="entry name" value="Cro/C1-type_HTH"/>
</dbReference>
<dbReference type="CDD" id="cd00093">
    <property type="entry name" value="HTH_XRE"/>
    <property type="match status" value="1"/>
</dbReference>
<evidence type="ECO:0000313" key="2">
    <source>
        <dbReference type="EMBL" id="QTN00698.1"/>
    </source>
</evidence>
<keyword evidence="3" id="KW-1185">Reference proteome</keyword>
<dbReference type="Gene3D" id="1.10.260.40">
    <property type="entry name" value="lambda repressor-like DNA-binding domains"/>
    <property type="match status" value="1"/>
</dbReference>
<dbReference type="SMART" id="SM00530">
    <property type="entry name" value="HTH_XRE"/>
    <property type="match status" value="1"/>
</dbReference>
<dbReference type="Pfam" id="PF13443">
    <property type="entry name" value="HTH_26"/>
    <property type="match status" value="1"/>
</dbReference>
<sequence length="77" mass="8582">MAIVIRIDVMLAKRKMSVTELSEKVGITMANLSILKNGKAKAVRFSTLEGICRALDCQPGDILEYIEEEGEDPDEKR</sequence>
<dbReference type="PANTHER" id="PTHR37301">
    <property type="entry name" value="DNA-BINDING PROTEIN-RELATED"/>
    <property type="match status" value="1"/>
</dbReference>
<organism evidence="2 3">
    <name type="scientific">Sediminibacillus dalangtanensis</name>
    <dbReference type="NCBI Taxonomy" id="2729421"/>
    <lineage>
        <taxon>Bacteria</taxon>
        <taxon>Bacillati</taxon>
        <taxon>Bacillota</taxon>
        <taxon>Bacilli</taxon>
        <taxon>Bacillales</taxon>
        <taxon>Bacillaceae</taxon>
        <taxon>Sediminibacillus</taxon>
    </lineage>
</organism>
<name>A0ABX7VUP2_9BACI</name>
<protein>
    <submittedName>
        <fullName evidence="2">Helix-turn-helix domain-containing protein</fullName>
    </submittedName>
</protein>
<dbReference type="EMBL" id="CP046956">
    <property type="protein sequence ID" value="QTN00698.1"/>
    <property type="molecule type" value="Genomic_DNA"/>
</dbReference>
<feature type="domain" description="HTH cro/C1-type" evidence="1">
    <location>
        <begin position="13"/>
        <end position="62"/>
    </location>
</feature>
<proteinExistence type="predicted"/>
<dbReference type="RefSeq" id="WP_209365835.1">
    <property type="nucleotide sequence ID" value="NZ_CP046956.1"/>
</dbReference>
<reference evidence="2 3" key="1">
    <citation type="submission" date="2019-12" db="EMBL/GenBank/DDBJ databases">
        <title>The whole genome sequencing of a strain isolated from a Mars analog, Dalangtan Playa.</title>
        <authorList>
            <person name="Huang T."/>
        </authorList>
    </citation>
    <scope>NUCLEOTIDE SEQUENCE [LARGE SCALE GENOMIC DNA]</scope>
    <source>
        <strain evidence="2 3">DP4-553-S</strain>
    </source>
</reference>
<dbReference type="PROSITE" id="PS50943">
    <property type="entry name" value="HTH_CROC1"/>
    <property type="match status" value="1"/>
</dbReference>
<dbReference type="Proteomes" id="UP000665043">
    <property type="component" value="Chromosome"/>
</dbReference>
<dbReference type="InterPro" id="IPR010982">
    <property type="entry name" value="Lambda_DNA-bd_dom_sf"/>
</dbReference>
<gene>
    <name evidence="2" type="ORF">ERJ70_16225</name>
</gene>
<evidence type="ECO:0000259" key="1">
    <source>
        <dbReference type="PROSITE" id="PS50943"/>
    </source>
</evidence>
<dbReference type="PANTHER" id="PTHR37301:SF1">
    <property type="entry name" value="DNA-BINDING PROTEIN"/>
    <property type="match status" value="1"/>
</dbReference>